<keyword evidence="12" id="KW-1133">Transmembrane helix</keyword>
<evidence type="ECO:0000256" key="4">
    <source>
        <dbReference type="ARBA" id="ARBA00023015"/>
    </source>
</evidence>
<feature type="region of interest" description="Disordered" evidence="11">
    <location>
        <begin position="1"/>
        <end position="35"/>
    </location>
</feature>
<dbReference type="InterPro" id="IPR052294">
    <property type="entry name" value="VSX_homeobox_regulators"/>
</dbReference>
<feature type="transmembrane region" description="Helical" evidence="12">
    <location>
        <begin position="121"/>
        <end position="143"/>
    </location>
</feature>
<dbReference type="WBParaSite" id="maker-uti_cns_0007569-snap-gene-0.2-mRNA-1">
    <property type="protein sequence ID" value="maker-uti_cns_0007569-snap-gene-0.2-mRNA-1"/>
    <property type="gene ID" value="maker-uti_cns_0007569-snap-gene-0.2"/>
</dbReference>
<accession>A0A1I8HSG5</accession>
<dbReference type="PROSITE" id="PS00027">
    <property type="entry name" value="HOMEOBOX_1"/>
    <property type="match status" value="1"/>
</dbReference>
<feature type="compositionally biased region" description="Polar residues" evidence="11">
    <location>
        <begin position="18"/>
        <end position="34"/>
    </location>
</feature>
<reference evidence="16" key="1">
    <citation type="submission" date="2016-11" db="UniProtKB">
        <authorList>
            <consortium name="WormBaseParasite"/>
        </authorList>
    </citation>
    <scope>IDENTIFICATION</scope>
</reference>
<keyword evidence="15" id="KW-1185">Reference proteome</keyword>
<dbReference type="AlphaFoldDB" id="A0A1I8HSG5"/>
<evidence type="ECO:0000259" key="14">
    <source>
        <dbReference type="PROSITE" id="PS51496"/>
    </source>
</evidence>
<evidence type="ECO:0000313" key="16">
    <source>
        <dbReference type="WBParaSite" id="maker-uti_cns_0007569-snap-gene-0.2-mRNA-1"/>
    </source>
</evidence>
<dbReference type="GO" id="GO:0005634">
    <property type="term" value="C:nucleus"/>
    <property type="evidence" value="ECO:0007669"/>
    <property type="project" value="UniProtKB-SubCell"/>
</dbReference>
<dbReference type="GO" id="GO:1990837">
    <property type="term" value="F:sequence-specific double-stranded DNA binding"/>
    <property type="evidence" value="ECO:0007669"/>
    <property type="project" value="TreeGrafter"/>
</dbReference>
<keyword evidence="3" id="KW-0217">Developmental protein</keyword>
<evidence type="ECO:0000256" key="2">
    <source>
        <dbReference type="ARBA" id="ARBA00005733"/>
    </source>
</evidence>
<dbReference type="SMART" id="SM00389">
    <property type="entry name" value="HOX"/>
    <property type="match status" value="1"/>
</dbReference>
<dbReference type="PANTHER" id="PTHR46892:SF3">
    <property type="entry name" value="VISUAL SYSTEM HOMEOBOX 2"/>
    <property type="match status" value="1"/>
</dbReference>
<evidence type="ECO:0000256" key="3">
    <source>
        <dbReference type="ARBA" id="ARBA00022473"/>
    </source>
</evidence>
<keyword evidence="8 9" id="KW-0539">Nucleus</keyword>
<evidence type="ECO:0000256" key="11">
    <source>
        <dbReference type="SAM" id="MobiDB-lite"/>
    </source>
</evidence>
<feature type="transmembrane region" description="Helical" evidence="12">
    <location>
        <begin position="149"/>
        <end position="175"/>
    </location>
</feature>
<dbReference type="GO" id="GO:0000981">
    <property type="term" value="F:DNA-binding transcription factor activity, RNA polymerase II-specific"/>
    <property type="evidence" value="ECO:0007669"/>
    <property type="project" value="InterPro"/>
</dbReference>
<sequence>RCQQGGSGFSFPPAQSPMPGSQSPLDKMNRQLSSKPPPVLAAVPLCSAVLGAACPPLPAPRQSLWLAGHAAGLAGGLLCLRSGRHSLRRHPHKPQQQQAEQPRPNNQLLEGWQRGAVATSVVGFGLALLGLGLALLGLGLALLRLGLALLGLGLALLGLGLALLGLGLALLGLGLALLGLGLALLGLGLALLGLGLALLGLGLALLGLVGTRTGSVGTRTGSSGADDGRVYTEEAGRRAERSHAGWLRAAVTGRGLQAVTLVDFSGQRCQAEFAISANHSAAAITFAERQPQFPCDAPRRNKRKQRPIWRNARLGGCEGAEDVKKQRRAQKFDPMAGGFDGGARSAALLLKKYSGGPQRETGTLIATPLERSKALKAPSKSCSHCSGRPRAVFVIKKPGSGAKDANQAEFSSARTQRLARAAGKNGSAAPEAEPLSRMYLEAGMGGLPAHQHQQHHGSFIAHTAAGASRIYGSIGAGGSGSGGFPGFSGFGCPHPPAPPPPQVLELRKRPDSTLSVSLKSGFEWHAGPAIIEAHKIEISDGAQLRGLGGDEGGGFGGKKKKKKRRHRTGALLGRGNWQFPLPAHLPASAFDIIWPAGDANLQIKLQSSSALSAGPGQQPNNKFCCSRDPGAGSNSRTSITDASPHDPEGLPRSWLSQNLLQYLPLLLMRRQARIMLIRLAEQAKQLTIFSSHQIEELEKAFSEAHYPDVYQREVLSLKTDLPEDRIQVWFQNRRAKWRKTEKTWGKSSIMAEYGLYGAMVRHSLPLPENILRDAGDSPEKSSAPWLLGMHKKSIEASKKFKEHSDLSPEAAAEPENPAEV</sequence>
<feature type="domain" description="Homeobox" evidence="13">
    <location>
        <begin position="680"/>
        <end position="740"/>
    </location>
</feature>
<evidence type="ECO:0000256" key="10">
    <source>
        <dbReference type="RuleBase" id="RU000682"/>
    </source>
</evidence>
<feature type="transmembrane region" description="Helical" evidence="12">
    <location>
        <begin position="182"/>
        <end position="209"/>
    </location>
</feature>
<feature type="region of interest" description="Disordered" evidence="11">
    <location>
        <begin position="798"/>
        <end position="820"/>
    </location>
</feature>
<protein>
    <submittedName>
        <fullName evidence="16">Homeobox domain-containing protein</fullName>
    </submittedName>
</protein>
<dbReference type="InterPro" id="IPR001356">
    <property type="entry name" value="HD"/>
</dbReference>
<feature type="DNA-binding region" description="Homeobox" evidence="9">
    <location>
        <begin position="682"/>
        <end position="741"/>
    </location>
</feature>
<comment type="similarity">
    <text evidence="2">Belongs to the paired homeobox family.</text>
</comment>
<dbReference type="Proteomes" id="UP000095280">
    <property type="component" value="Unplaced"/>
</dbReference>
<keyword evidence="4" id="KW-0805">Transcription regulation</keyword>
<evidence type="ECO:0000256" key="7">
    <source>
        <dbReference type="ARBA" id="ARBA00023163"/>
    </source>
</evidence>
<dbReference type="SUPFAM" id="SSF46689">
    <property type="entry name" value="Homeodomain-like"/>
    <property type="match status" value="1"/>
</dbReference>
<dbReference type="PROSITE" id="PS50071">
    <property type="entry name" value="HOMEOBOX_2"/>
    <property type="match status" value="1"/>
</dbReference>
<keyword evidence="7" id="KW-0804">Transcription</keyword>
<feature type="region of interest" description="Disordered" evidence="11">
    <location>
        <begin position="610"/>
        <end position="650"/>
    </location>
</feature>
<dbReference type="InterPro" id="IPR023339">
    <property type="entry name" value="CVC"/>
</dbReference>
<evidence type="ECO:0000256" key="8">
    <source>
        <dbReference type="ARBA" id="ARBA00023242"/>
    </source>
</evidence>
<keyword evidence="12" id="KW-0812">Transmembrane</keyword>
<keyword evidence="5 9" id="KW-0238">DNA-binding</keyword>
<evidence type="ECO:0000256" key="5">
    <source>
        <dbReference type="ARBA" id="ARBA00023125"/>
    </source>
</evidence>
<keyword evidence="6 9" id="KW-0371">Homeobox</keyword>
<dbReference type="InterPro" id="IPR017970">
    <property type="entry name" value="Homeobox_CS"/>
</dbReference>
<dbReference type="PANTHER" id="PTHR46892">
    <property type="entry name" value="VISUAL SYSTEM HOMEOBOX 2"/>
    <property type="match status" value="1"/>
</dbReference>
<feature type="domain" description="CVC" evidence="14">
    <location>
        <begin position="742"/>
        <end position="795"/>
    </location>
</feature>
<evidence type="ECO:0000256" key="6">
    <source>
        <dbReference type="ARBA" id="ARBA00023155"/>
    </source>
</evidence>
<dbReference type="InterPro" id="IPR009057">
    <property type="entry name" value="Homeodomain-like_sf"/>
</dbReference>
<evidence type="ECO:0000313" key="15">
    <source>
        <dbReference type="Proteomes" id="UP000095280"/>
    </source>
</evidence>
<dbReference type="CDD" id="cd00086">
    <property type="entry name" value="homeodomain"/>
    <property type="match status" value="1"/>
</dbReference>
<feature type="compositionally biased region" description="Low complexity" evidence="11">
    <location>
        <begin position="808"/>
        <end position="820"/>
    </location>
</feature>
<feature type="compositionally biased region" description="Basic residues" evidence="11">
    <location>
        <begin position="557"/>
        <end position="567"/>
    </location>
</feature>
<comment type="subcellular location">
    <subcellularLocation>
        <location evidence="1 9 10">Nucleus</location>
    </subcellularLocation>
</comment>
<dbReference type="Gene3D" id="1.10.10.60">
    <property type="entry name" value="Homeodomain-like"/>
    <property type="match status" value="1"/>
</dbReference>
<dbReference type="PROSITE" id="PS51496">
    <property type="entry name" value="CVC"/>
    <property type="match status" value="1"/>
</dbReference>
<evidence type="ECO:0000259" key="13">
    <source>
        <dbReference type="PROSITE" id="PS50071"/>
    </source>
</evidence>
<evidence type="ECO:0000256" key="1">
    <source>
        <dbReference type="ARBA" id="ARBA00004123"/>
    </source>
</evidence>
<dbReference type="FunFam" id="1.10.10.60:FF:000679">
    <property type="entry name" value="Homeobox protein aristaless"/>
    <property type="match status" value="1"/>
</dbReference>
<keyword evidence="12" id="KW-0472">Membrane</keyword>
<feature type="region of interest" description="Disordered" evidence="11">
    <location>
        <begin position="399"/>
        <end position="432"/>
    </location>
</feature>
<proteinExistence type="inferred from homology"/>
<organism evidence="15 16">
    <name type="scientific">Macrostomum lignano</name>
    <dbReference type="NCBI Taxonomy" id="282301"/>
    <lineage>
        <taxon>Eukaryota</taxon>
        <taxon>Metazoa</taxon>
        <taxon>Spiralia</taxon>
        <taxon>Lophotrochozoa</taxon>
        <taxon>Platyhelminthes</taxon>
        <taxon>Rhabditophora</taxon>
        <taxon>Macrostomorpha</taxon>
        <taxon>Macrostomida</taxon>
        <taxon>Macrostomidae</taxon>
        <taxon>Macrostomum</taxon>
    </lineage>
</organism>
<dbReference type="Pfam" id="PF00046">
    <property type="entry name" value="Homeodomain"/>
    <property type="match status" value="1"/>
</dbReference>
<feature type="compositionally biased region" description="Polar residues" evidence="11">
    <location>
        <begin position="610"/>
        <end position="623"/>
    </location>
</feature>
<feature type="compositionally biased region" description="Gly residues" evidence="11">
    <location>
        <begin position="546"/>
        <end position="556"/>
    </location>
</feature>
<evidence type="ECO:0000256" key="12">
    <source>
        <dbReference type="SAM" id="Phobius"/>
    </source>
</evidence>
<feature type="compositionally biased region" description="Polar residues" evidence="11">
    <location>
        <begin position="632"/>
        <end position="641"/>
    </location>
</feature>
<evidence type="ECO:0000256" key="9">
    <source>
        <dbReference type="PROSITE-ProRule" id="PRU00108"/>
    </source>
</evidence>
<name>A0A1I8HSG5_9PLAT</name>
<feature type="region of interest" description="Disordered" evidence="11">
    <location>
        <begin position="544"/>
        <end position="567"/>
    </location>
</feature>